<evidence type="ECO:0000259" key="10">
    <source>
        <dbReference type="PROSITE" id="PS51082"/>
    </source>
</evidence>
<evidence type="ECO:0000256" key="1">
    <source>
        <dbReference type="ARBA" id="ARBA00001947"/>
    </source>
</evidence>
<dbReference type="InterPro" id="IPR021854">
    <property type="entry name" value="WASH1_WAHD"/>
</dbReference>
<dbReference type="GO" id="GO:0046872">
    <property type="term" value="F:metal ion binding"/>
    <property type="evidence" value="ECO:0007669"/>
    <property type="project" value="UniProtKB-KW"/>
</dbReference>
<comment type="cofactor">
    <cofactor evidence="1">
        <name>Zn(2+)</name>
        <dbReference type="ChEBI" id="CHEBI:29105"/>
    </cofactor>
</comment>
<feature type="compositionally biased region" description="Basic residues" evidence="8">
    <location>
        <begin position="1206"/>
        <end position="1216"/>
    </location>
</feature>
<feature type="region of interest" description="Disordered" evidence="8">
    <location>
        <begin position="1133"/>
        <end position="1189"/>
    </location>
</feature>
<dbReference type="Proteomes" id="UP000252519">
    <property type="component" value="Unassembled WGS sequence"/>
</dbReference>
<dbReference type="Pfam" id="PF00432">
    <property type="entry name" value="Prenyltrans"/>
    <property type="match status" value="1"/>
</dbReference>
<keyword evidence="6" id="KW-0677">Repeat</keyword>
<dbReference type="InterPro" id="IPR008930">
    <property type="entry name" value="Terpenoid_cyclase/PrenylTrfase"/>
</dbReference>
<evidence type="ECO:0000256" key="2">
    <source>
        <dbReference type="ARBA" id="ARBA00010497"/>
    </source>
</evidence>
<keyword evidence="5" id="KW-0479">Metal-binding</keyword>
<comment type="similarity">
    <text evidence="2">Belongs to the protein prenyltransferase subunit beta family.</text>
</comment>
<dbReference type="Pfam" id="PF11945">
    <property type="entry name" value="WASH_WAHD"/>
    <property type="match status" value="1"/>
</dbReference>
<reference evidence="11 12" key="1">
    <citation type="submission" date="2014-10" db="EMBL/GenBank/DDBJ databases">
        <title>Draft genome of the hookworm Ancylostoma caninum.</title>
        <authorList>
            <person name="Mitreva M."/>
        </authorList>
    </citation>
    <scope>NUCLEOTIDE SEQUENCE [LARGE SCALE GENOMIC DNA]</scope>
    <source>
        <strain evidence="11 12">Baltimore</strain>
    </source>
</reference>
<name>A0A368GLY1_ANCCA</name>
<dbReference type="STRING" id="29170.A0A368GLY1"/>
<evidence type="ECO:0000256" key="6">
    <source>
        <dbReference type="ARBA" id="ARBA00022737"/>
    </source>
</evidence>
<evidence type="ECO:0000256" key="7">
    <source>
        <dbReference type="ARBA" id="ARBA00022833"/>
    </source>
</evidence>
<sequence length="1381" mass="153323">MASLYCEPKLRDFGLADPGWRGFGGILTDPRSGCQIPQYNLAAYWKRPIAPVIAGFAENIFQKTAARRSSEVVTLWTVSEDLGGHSIQESTVQVRGGVTLSEGKLISEVKIDDPIMELRLCEINNRQIWTRCRRHLSMVEPSSAAVTRVFRGSARSFEECKALPGDLALCDMAGMVWSGTVGTSLSRTKTIGNDAKLITYSDHPRVVFVSSAHEVKNLDLRMGKASNMLDLFVVPEFAKKGPTDNAIYIPEEALERPHICHLKAIPSHPHNFYVMTAHSAYLCDDRFPKNAVLTLPHTIPYGAHVLQASDPVPDPEGSGDVVSIYFLDHLLTAIWVSRLYGHSCNLWSSVLPIHQLEDTTAIEKLVNPALNKTYRKSLRCPVMGMAVVQGFKDNLGRPTEFLLRALNNGSVWYQTMRYGKMEQAELKNLWIASQKRAEVSLERAGRSELFTQPLPGRMRRPIESLCTTVNLEEVEECMSKVSKKPWRPMQKKVYKKCQPLELLPSSGEAVLPRVINEVWKKAMGMSDMPEKLAFFSIHAFFSISARSKTFMISHVSEKCCGFRGSLGFTTTDAQGNVHSVANLAQTYSGLLCLAILGDDFQGVDREAILESVRTSQKEDGSFWSEGYGSESDMRFVFCAVAICHILQDDSHINWSALKSFIRASLNYDGGVGQGPGDESHGGSTFCAIASLSLSNRLWDESVLSRSEISRLVKWALWKQDQGFHGRAHKDDDSCYAFWIGATLEILNANHLLDKEKLRSFLLIAQHQPLGGFCKVPDPTGFPDLLHTYFSLAAFSLLREPGFSPIHASLNVSRHVYEHILKFTHCHISCMVILPPADLDQEEAVFRVVNHLRTFHETADCLFTRIASRIDELNDSYQGLHSRLEVINRKVNVLRNMNTTGVLTCLSRFPSAEYTPARDLLVPVDKLVGECVFKPKFRSSAAVDMRRELEDRKQFFLPCQLNQQSYCSEGSSKEAAATSARKVAAFADMFFSETDELTFGQKTVKRKVFCKSRKSEKRVDVSIMPVLFTHFTVNGSEIDAAAIHTEQSRVVDPLDYVPESGPIEDLDLPNILPDLPGIAEDLTLLDDIVPSMFPDISLPLEEHSVVSESQPPTETKTLVVLEVDESNVANEKPVEIKVVAPPQAQPTSSSEISIPPPAPPAPPPPPPPPALLLSPVPGPTPAPSLPQPNDRADLMAAIRAAGGAGKAKLKSVKSTRRSVKESESLNSSALSDKNPSPGNSLMESLAKALEARRKVFSLAECQHVKVLRISTLPILFQPVVSCPTICHLTLRLVEYSPISDLGISYVPAKYWVIFIPLLIVVFITSFVLSIFILNIYRFRGYRIFEEVETVANDFGEHLPSTKSKGPQLHKQRHSRIVSGSLY</sequence>
<keyword evidence="4 11" id="KW-0808">Transferase</keyword>
<keyword evidence="9" id="KW-0472">Membrane</keyword>
<dbReference type="SUPFAM" id="SSF48239">
    <property type="entry name" value="Terpenoid cyclases/Protein prenyltransferases"/>
    <property type="match status" value="1"/>
</dbReference>
<feature type="domain" description="WH2" evidence="10">
    <location>
        <begin position="1189"/>
        <end position="1211"/>
    </location>
</feature>
<evidence type="ECO:0000256" key="8">
    <source>
        <dbReference type="SAM" id="MobiDB-lite"/>
    </source>
</evidence>
<dbReference type="InterPro" id="IPR003124">
    <property type="entry name" value="WH2_dom"/>
</dbReference>
<dbReference type="InterPro" id="IPR001330">
    <property type="entry name" value="Prenyltrans"/>
</dbReference>
<dbReference type="InterPro" id="IPR045089">
    <property type="entry name" value="PGGT1B-like"/>
</dbReference>
<evidence type="ECO:0000313" key="12">
    <source>
        <dbReference type="Proteomes" id="UP000252519"/>
    </source>
</evidence>
<accession>A0A368GLY1</accession>
<dbReference type="EMBL" id="JOJR01000141">
    <property type="protein sequence ID" value="RCN43975.1"/>
    <property type="molecule type" value="Genomic_DNA"/>
</dbReference>
<evidence type="ECO:0000313" key="11">
    <source>
        <dbReference type="EMBL" id="RCN43975.1"/>
    </source>
</evidence>
<evidence type="ECO:0000256" key="3">
    <source>
        <dbReference type="ARBA" id="ARBA00022602"/>
    </source>
</evidence>
<dbReference type="GO" id="GO:0005953">
    <property type="term" value="C:CAAX-protein geranylgeranyltransferase complex"/>
    <property type="evidence" value="ECO:0007669"/>
    <property type="project" value="TreeGrafter"/>
</dbReference>
<keyword evidence="3" id="KW-0637">Prenyltransferase</keyword>
<proteinExistence type="inferred from homology"/>
<dbReference type="Gene3D" id="1.50.10.20">
    <property type="match status" value="1"/>
</dbReference>
<gene>
    <name evidence="11" type="ORF">ANCCAN_10002</name>
</gene>
<evidence type="ECO:0000256" key="5">
    <source>
        <dbReference type="ARBA" id="ARBA00022723"/>
    </source>
</evidence>
<feature type="compositionally biased region" description="Polar residues" evidence="8">
    <location>
        <begin position="1223"/>
        <end position="1240"/>
    </location>
</feature>
<dbReference type="OrthoDB" id="24893at2759"/>
<organism evidence="11 12">
    <name type="scientific">Ancylostoma caninum</name>
    <name type="common">Dog hookworm</name>
    <dbReference type="NCBI Taxonomy" id="29170"/>
    <lineage>
        <taxon>Eukaryota</taxon>
        <taxon>Metazoa</taxon>
        <taxon>Ecdysozoa</taxon>
        <taxon>Nematoda</taxon>
        <taxon>Chromadorea</taxon>
        <taxon>Rhabditida</taxon>
        <taxon>Rhabditina</taxon>
        <taxon>Rhabditomorpha</taxon>
        <taxon>Strongyloidea</taxon>
        <taxon>Ancylostomatidae</taxon>
        <taxon>Ancylostomatinae</taxon>
        <taxon>Ancylostoma</taxon>
    </lineage>
</organism>
<dbReference type="PANTHER" id="PTHR11774:SF4">
    <property type="entry name" value="GERANYLGERANYL TRANSFERASE TYPE-1 SUBUNIT BETA"/>
    <property type="match status" value="1"/>
</dbReference>
<feature type="region of interest" description="Disordered" evidence="8">
    <location>
        <begin position="1204"/>
        <end position="1240"/>
    </location>
</feature>
<keyword evidence="12" id="KW-1185">Reference proteome</keyword>
<feature type="region of interest" description="Disordered" evidence="8">
    <location>
        <begin position="1360"/>
        <end position="1381"/>
    </location>
</feature>
<comment type="caution">
    <text evidence="11">The sequence shown here is derived from an EMBL/GenBank/DDBJ whole genome shotgun (WGS) entry which is preliminary data.</text>
</comment>
<feature type="transmembrane region" description="Helical" evidence="9">
    <location>
        <begin position="1309"/>
        <end position="1335"/>
    </location>
</feature>
<dbReference type="GO" id="GO:0004662">
    <property type="term" value="F:CAAX-protein geranylgeranyltransferase activity"/>
    <property type="evidence" value="ECO:0007669"/>
    <property type="project" value="TreeGrafter"/>
</dbReference>
<dbReference type="GO" id="GO:0003779">
    <property type="term" value="F:actin binding"/>
    <property type="evidence" value="ECO:0007669"/>
    <property type="project" value="InterPro"/>
</dbReference>
<feature type="compositionally biased region" description="Pro residues" evidence="8">
    <location>
        <begin position="1153"/>
        <end position="1185"/>
    </location>
</feature>
<keyword evidence="9" id="KW-1133">Transmembrane helix</keyword>
<evidence type="ECO:0000256" key="9">
    <source>
        <dbReference type="SAM" id="Phobius"/>
    </source>
</evidence>
<protein>
    <submittedName>
        <fullName evidence="11">Prenyltransferase and squalene oxidase repeat-containing domain protein</fullName>
    </submittedName>
</protein>
<keyword evidence="7" id="KW-0862">Zinc</keyword>
<dbReference type="PROSITE" id="PS51082">
    <property type="entry name" value="WH2"/>
    <property type="match status" value="1"/>
</dbReference>
<keyword evidence="9" id="KW-0812">Transmembrane</keyword>
<dbReference type="PANTHER" id="PTHR11774">
    <property type="entry name" value="GERANYLGERANYL TRANSFERASE TYPE BETA SUBUNIT"/>
    <property type="match status" value="1"/>
</dbReference>
<evidence type="ECO:0000256" key="4">
    <source>
        <dbReference type="ARBA" id="ARBA00022679"/>
    </source>
</evidence>